<accession>A0A6C0JPU9</accession>
<name>A0A6C0JPU9_9ZZZZ</name>
<sequence length="95" mass="11651">MYVIDLTNNIPRENFDYNVDNNIYYEYDLEKIEEYSRIIKTINVNKDLLIISIFYISIYLFVLFYPLIKRIRFNNFNKISLIFSIIKFFLVLKTI</sequence>
<organism evidence="2">
    <name type="scientific">viral metagenome</name>
    <dbReference type="NCBI Taxonomy" id="1070528"/>
    <lineage>
        <taxon>unclassified sequences</taxon>
        <taxon>metagenomes</taxon>
        <taxon>organismal metagenomes</taxon>
    </lineage>
</organism>
<keyword evidence="1" id="KW-0812">Transmembrane</keyword>
<evidence type="ECO:0000256" key="1">
    <source>
        <dbReference type="SAM" id="Phobius"/>
    </source>
</evidence>
<evidence type="ECO:0000313" key="2">
    <source>
        <dbReference type="EMBL" id="QHU07393.1"/>
    </source>
</evidence>
<proteinExistence type="predicted"/>
<protein>
    <submittedName>
        <fullName evidence="2">Uncharacterized protein</fullName>
    </submittedName>
</protein>
<keyword evidence="1" id="KW-0472">Membrane</keyword>
<dbReference type="EMBL" id="MN740684">
    <property type="protein sequence ID" value="QHU07393.1"/>
    <property type="molecule type" value="Genomic_DNA"/>
</dbReference>
<reference evidence="2" key="1">
    <citation type="journal article" date="2020" name="Nature">
        <title>Giant virus diversity and host interactions through global metagenomics.</title>
        <authorList>
            <person name="Schulz F."/>
            <person name="Roux S."/>
            <person name="Paez-Espino D."/>
            <person name="Jungbluth S."/>
            <person name="Walsh D.A."/>
            <person name="Denef V.J."/>
            <person name="McMahon K.D."/>
            <person name="Konstantinidis K.T."/>
            <person name="Eloe-Fadrosh E.A."/>
            <person name="Kyrpides N.C."/>
            <person name="Woyke T."/>
        </authorList>
    </citation>
    <scope>NUCLEOTIDE SEQUENCE</scope>
    <source>
        <strain evidence="2">GVMAG-S-1040241-154</strain>
    </source>
</reference>
<feature type="transmembrane region" description="Helical" evidence="1">
    <location>
        <begin position="48"/>
        <end position="68"/>
    </location>
</feature>
<dbReference type="AlphaFoldDB" id="A0A6C0JPU9"/>
<keyword evidence="1" id="KW-1133">Transmembrane helix</keyword>